<organism evidence="3">
    <name type="scientific">Macrobiotus sp. 1 JF-2022a</name>
    <dbReference type="NCBI Taxonomy" id="3003599"/>
    <lineage>
        <taxon>Eukaryota</taxon>
        <taxon>Metazoa</taxon>
        <taxon>Ecdysozoa</taxon>
        <taxon>Tardigrada</taxon>
        <taxon>Eutardigrada</taxon>
        <taxon>Parachela</taxon>
        <taxon>Macrobiotoidea</taxon>
        <taxon>Macrobiotidae</taxon>
        <taxon>Macrobiotus</taxon>
    </lineage>
</organism>
<keyword evidence="1" id="KW-0175">Coiled coil</keyword>
<accession>A0AAF0AU68</accession>
<dbReference type="AlphaFoldDB" id="A0AAF0AU68"/>
<feature type="region of interest" description="Disordered" evidence="2">
    <location>
        <begin position="120"/>
        <end position="140"/>
    </location>
</feature>
<protein>
    <submittedName>
        <fullName evidence="3">CAHS 6a</fullName>
    </submittedName>
</protein>
<feature type="coiled-coil region" evidence="1">
    <location>
        <begin position="73"/>
        <end position="100"/>
    </location>
</feature>
<dbReference type="EMBL" id="OP974290">
    <property type="protein sequence ID" value="WBQ85708.1"/>
    <property type="molecule type" value="Genomic_DNA"/>
</dbReference>
<name>A0AAF0AU68_9BILA</name>
<evidence type="ECO:0000313" key="3">
    <source>
        <dbReference type="EMBL" id="WBQ85708.1"/>
    </source>
</evidence>
<evidence type="ECO:0000256" key="2">
    <source>
        <dbReference type="SAM" id="MobiDB-lite"/>
    </source>
</evidence>
<reference evidence="3" key="1">
    <citation type="submission" date="2022-12" db="EMBL/GenBank/DDBJ databases">
        <title>The evolution of temperature and desiccation-related protein families in Tardigrada reveals the complex acquisition of extremotolerance.</title>
        <authorList>
            <person name="Fleming J."/>
            <person name="Pisani D."/>
            <person name="Arakawa K."/>
        </authorList>
    </citation>
    <scope>NUCLEOTIDE SEQUENCE</scope>
</reference>
<evidence type="ECO:0000256" key="1">
    <source>
        <dbReference type="SAM" id="Coils"/>
    </source>
</evidence>
<proteinExistence type="predicted"/>
<sequence>MAPEEYERYRQRVEELARQHEAEASAKASQYRQQVEQDAELIRKTLERQHIRDIEFRKDMVESAVDRQQHEIQLEAEYAMRALEKEREAARNALDQAKMQTNIDVNIDTAIGTTVSRGSVNTTTEHQVRETTGVPNATRL</sequence>